<gene>
    <name evidence="2" type="ORF">AB8O55_16910</name>
</gene>
<dbReference type="InterPro" id="IPR010982">
    <property type="entry name" value="Lambda_DNA-bd_dom_sf"/>
</dbReference>
<feature type="domain" description="HTH cro/C1-type" evidence="1">
    <location>
        <begin position="2"/>
        <end position="56"/>
    </location>
</feature>
<protein>
    <submittedName>
        <fullName evidence="2">Helix-turn-helix domain-containing protein</fullName>
    </submittedName>
</protein>
<evidence type="ECO:0000313" key="2">
    <source>
        <dbReference type="EMBL" id="MEY8041092.1"/>
    </source>
</evidence>
<sequence>MLRQLRKDAGKERDDAAEWLEISQQTLSKIELGRQTIKAPHVRLLCQLYDVDAGTLDNLLRLAKEANQRGWWVAYRDTVPESFRRFVGHEADAAAIWDYQAEYVPGLLQTPAYVAAITRASRPNASDAEVNRSVSLRRERQERLDEGEPPQLRFYLNEAVIRRTVGGAEVMREQLEHLVAAGTADHIELRIVPFSAGAHAAMSASFIMMRFPDEPEPAFAYVENDRGAVYQEDPGDIDRYNLILSELDRVALSHVSSRSMIESAAESL</sequence>
<dbReference type="Proteomes" id="UP001564626">
    <property type="component" value="Unassembled WGS sequence"/>
</dbReference>
<name>A0ABV4CM94_9PSEU</name>
<evidence type="ECO:0000313" key="3">
    <source>
        <dbReference type="Proteomes" id="UP001564626"/>
    </source>
</evidence>
<keyword evidence="3" id="KW-1185">Reference proteome</keyword>
<dbReference type="EMBL" id="JBGEHV010000031">
    <property type="protein sequence ID" value="MEY8041092.1"/>
    <property type="molecule type" value="Genomic_DNA"/>
</dbReference>
<dbReference type="RefSeq" id="WP_369775014.1">
    <property type="nucleotide sequence ID" value="NZ_JBGEHV010000031.1"/>
</dbReference>
<organism evidence="2 3">
    <name type="scientific">Saccharopolyspora cebuensis</name>
    <dbReference type="NCBI Taxonomy" id="418759"/>
    <lineage>
        <taxon>Bacteria</taxon>
        <taxon>Bacillati</taxon>
        <taxon>Actinomycetota</taxon>
        <taxon>Actinomycetes</taxon>
        <taxon>Pseudonocardiales</taxon>
        <taxon>Pseudonocardiaceae</taxon>
        <taxon>Saccharopolyspora</taxon>
    </lineage>
</organism>
<dbReference type="Pfam" id="PF13560">
    <property type="entry name" value="HTH_31"/>
    <property type="match status" value="1"/>
</dbReference>
<proteinExistence type="predicted"/>
<dbReference type="Gene3D" id="1.10.260.40">
    <property type="entry name" value="lambda repressor-like DNA-binding domains"/>
    <property type="match status" value="1"/>
</dbReference>
<dbReference type="InterPro" id="IPR001387">
    <property type="entry name" value="Cro/C1-type_HTH"/>
</dbReference>
<dbReference type="InterPro" id="IPR043917">
    <property type="entry name" value="DUF5753"/>
</dbReference>
<dbReference type="SUPFAM" id="SSF47413">
    <property type="entry name" value="lambda repressor-like DNA-binding domains"/>
    <property type="match status" value="1"/>
</dbReference>
<dbReference type="Pfam" id="PF19054">
    <property type="entry name" value="DUF5753"/>
    <property type="match status" value="1"/>
</dbReference>
<evidence type="ECO:0000259" key="1">
    <source>
        <dbReference type="PROSITE" id="PS50943"/>
    </source>
</evidence>
<comment type="caution">
    <text evidence="2">The sequence shown here is derived from an EMBL/GenBank/DDBJ whole genome shotgun (WGS) entry which is preliminary data.</text>
</comment>
<reference evidence="2 3" key="1">
    <citation type="submission" date="2024-08" db="EMBL/GenBank/DDBJ databases">
        <title>Genome mining of Saccharopolyspora cebuensis PGLac3 from Nigerian medicinal plant.</title>
        <authorList>
            <person name="Ezeobiora C.E."/>
            <person name="Igbokwe N.H."/>
            <person name="Amin D.H."/>
            <person name="Mendie U.E."/>
        </authorList>
    </citation>
    <scope>NUCLEOTIDE SEQUENCE [LARGE SCALE GENOMIC DNA]</scope>
    <source>
        <strain evidence="2 3">PGLac3</strain>
    </source>
</reference>
<accession>A0ABV4CM94</accession>
<dbReference type="CDD" id="cd00093">
    <property type="entry name" value="HTH_XRE"/>
    <property type="match status" value="1"/>
</dbReference>
<dbReference type="SMART" id="SM00530">
    <property type="entry name" value="HTH_XRE"/>
    <property type="match status" value="1"/>
</dbReference>
<dbReference type="PROSITE" id="PS50943">
    <property type="entry name" value="HTH_CROC1"/>
    <property type="match status" value="1"/>
</dbReference>